<dbReference type="Pfam" id="PF17759">
    <property type="entry name" value="tRNA_synthFbeta"/>
    <property type="match status" value="1"/>
</dbReference>
<keyword evidence="9" id="KW-0030">Aminoacyl-tRNA synthetase</keyword>
<dbReference type="Gene3D" id="3.30.930.10">
    <property type="entry name" value="Bira Bifunctional Protein, Domain 2"/>
    <property type="match status" value="1"/>
</dbReference>
<evidence type="ECO:0000313" key="11">
    <source>
        <dbReference type="EMBL" id="KKQ69865.1"/>
    </source>
</evidence>
<dbReference type="InterPro" id="IPR020825">
    <property type="entry name" value="Phe-tRNA_synthase-like_B3/B4"/>
</dbReference>
<dbReference type="PANTHER" id="PTHR10947">
    <property type="entry name" value="PHENYLALANYL-TRNA SYNTHETASE BETA CHAIN AND LEUCINE-RICH REPEAT-CONTAINING PROTEIN 47"/>
    <property type="match status" value="1"/>
</dbReference>
<dbReference type="PROSITE" id="PS51483">
    <property type="entry name" value="B5"/>
    <property type="match status" value="1"/>
</dbReference>
<evidence type="ECO:0000256" key="8">
    <source>
        <dbReference type="ARBA" id="ARBA00022917"/>
    </source>
</evidence>
<dbReference type="EC" id="6.1.1.20" evidence="2"/>
<comment type="caution">
    <text evidence="11">The sequence shown here is derived from an EMBL/GenBank/DDBJ whole genome shotgun (WGS) entry which is preliminary data.</text>
</comment>
<dbReference type="AlphaFoldDB" id="A0A0G0K318"/>
<dbReference type="SMART" id="SM00874">
    <property type="entry name" value="B5"/>
    <property type="match status" value="1"/>
</dbReference>
<evidence type="ECO:0000256" key="3">
    <source>
        <dbReference type="ARBA" id="ARBA00022598"/>
    </source>
</evidence>
<dbReference type="GO" id="GO:0005524">
    <property type="term" value="F:ATP binding"/>
    <property type="evidence" value="ECO:0007669"/>
    <property type="project" value="UniProtKB-KW"/>
</dbReference>
<dbReference type="InterPro" id="IPR009061">
    <property type="entry name" value="DNA-bd_dom_put_sf"/>
</dbReference>
<dbReference type="Gene3D" id="3.50.40.10">
    <property type="entry name" value="Phenylalanyl-trna Synthetase, Chain B, domain 3"/>
    <property type="match status" value="1"/>
</dbReference>
<dbReference type="Pfam" id="PF03483">
    <property type="entry name" value="B3_4"/>
    <property type="match status" value="1"/>
</dbReference>
<dbReference type="InterPro" id="IPR041616">
    <property type="entry name" value="PheRS_beta_core"/>
</dbReference>
<keyword evidence="4" id="KW-0479">Metal-binding</keyword>
<dbReference type="GO" id="GO:0004826">
    <property type="term" value="F:phenylalanine-tRNA ligase activity"/>
    <property type="evidence" value="ECO:0007669"/>
    <property type="project" value="UniProtKB-EC"/>
</dbReference>
<dbReference type="SMART" id="SM00873">
    <property type="entry name" value="B3_4"/>
    <property type="match status" value="1"/>
</dbReference>
<evidence type="ECO:0000256" key="2">
    <source>
        <dbReference type="ARBA" id="ARBA00012814"/>
    </source>
</evidence>
<dbReference type="SUPFAM" id="SSF56037">
    <property type="entry name" value="PheT/TilS domain"/>
    <property type="match status" value="1"/>
</dbReference>
<dbReference type="InterPro" id="IPR045060">
    <property type="entry name" value="Phe-tRNA-ligase_IIc_bsu"/>
</dbReference>
<name>A0A0G0K318_9BACT</name>
<dbReference type="GO" id="GO:0009328">
    <property type="term" value="C:phenylalanine-tRNA ligase complex"/>
    <property type="evidence" value="ECO:0007669"/>
    <property type="project" value="TreeGrafter"/>
</dbReference>
<keyword evidence="6" id="KW-0067">ATP-binding</keyword>
<dbReference type="GO" id="GO:0003723">
    <property type="term" value="F:RNA binding"/>
    <property type="evidence" value="ECO:0007669"/>
    <property type="project" value="InterPro"/>
</dbReference>
<evidence type="ECO:0000256" key="9">
    <source>
        <dbReference type="ARBA" id="ARBA00023146"/>
    </source>
</evidence>
<sequence>MKIIYSEIIKWLPDLKDDPKSLRDNLTQIGHFVSGFEEIDGETILDLEIRSNRADCLGYYGVATDLAAYYQIDLKIPQISDLKFSDSPVPVTINSPDVSRIQTTKISNLKNSPSPTWLINFLKLHDINSINTLVDLTNYVMLQWGIPCHAFDFKKAPQLIWENNTKYLEFISLDNTKINLAPNNLLITNSKEVISLSFIGGQNSAIDLNTTDSILEMAIYNRSRVRNDSRSLKTITEASIRLDKELDTETIPLAFSHLLSLLKEHCQAVISGQLLDIYPHPPAKITINFNPLSPSNFAGINIPTDFSLDVLKRLGCSVVQNPESDLSVTPPSLRKDILIPEDLVEEVIRFYGYYKIPTDTPINPQKFPDITPPILYLIEKLKDQLTALGYDEIRSWPLVKTSQDKNAVYTQNSINSDYPVLRQSIIQSLKSQLDQYLRYKLPEPQFFEIGKIFSQINGQYTEKYALGIYNHNPQKLESDIESLKLPLVKEGPRGVDNFSEIILDDLPKPDIYIPKNSPSQAIELTSQIINLDANITLDHPQDPRELIKQYSALIDPQILWSMQITDIYQQPNTKDYRYTFRVYYYNTDDKTAKKIHLKTFNLD</sequence>
<dbReference type="GO" id="GO:0000287">
    <property type="term" value="F:magnesium ion binding"/>
    <property type="evidence" value="ECO:0007669"/>
    <property type="project" value="InterPro"/>
</dbReference>
<evidence type="ECO:0000256" key="1">
    <source>
        <dbReference type="ARBA" id="ARBA00001946"/>
    </source>
</evidence>
<dbReference type="Pfam" id="PF03484">
    <property type="entry name" value="B5"/>
    <property type="match status" value="1"/>
</dbReference>
<dbReference type="GO" id="GO:0006432">
    <property type="term" value="P:phenylalanyl-tRNA aminoacylation"/>
    <property type="evidence" value="ECO:0007669"/>
    <property type="project" value="InterPro"/>
</dbReference>
<dbReference type="InterPro" id="IPR045864">
    <property type="entry name" value="aa-tRNA-synth_II/BPL/LPL"/>
</dbReference>
<keyword evidence="5" id="KW-0547">Nucleotide-binding</keyword>
<keyword evidence="8" id="KW-0648">Protein biosynthesis</keyword>
<reference evidence="11 12" key="1">
    <citation type="journal article" date="2015" name="Nature">
        <title>rRNA introns, odd ribosomes, and small enigmatic genomes across a large radiation of phyla.</title>
        <authorList>
            <person name="Brown C.T."/>
            <person name="Hug L.A."/>
            <person name="Thomas B.C."/>
            <person name="Sharon I."/>
            <person name="Castelle C.J."/>
            <person name="Singh A."/>
            <person name="Wilkins M.J."/>
            <person name="Williams K.H."/>
            <person name="Banfield J.F."/>
        </authorList>
    </citation>
    <scope>NUCLEOTIDE SEQUENCE [LARGE SCALE GENOMIC DNA]</scope>
</reference>
<dbReference type="PANTHER" id="PTHR10947:SF0">
    <property type="entry name" value="PHENYLALANINE--TRNA LIGASE BETA SUBUNIT"/>
    <property type="match status" value="1"/>
</dbReference>
<evidence type="ECO:0000313" key="12">
    <source>
        <dbReference type="Proteomes" id="UP000034406"/>
    </source>
</evidence>
<dbReference type="SUPFAM" id="SSF55681">
    <property type="entry name" value="Class II aaRS and biotin synthetases"/>
    <property type="match status" value="1"/>
</dbReference>
<evidence type="ECO:0000256" key="5">
    <source>
        <dbReference type="ARBA" id="ARBA00022741"/>
    </source>
</evidence>
<feature type="domain" description="B5" evidence="10">
    <location>
        <begin position="282"/>
        <end position="358"/>
    </location>
</feature>
<dbReference type="SUPFAM" id="SSF46955">
    <property type="entry name" value="Putative DNA-binding domain"/>
    <property type="match status" value="2"/>
</dbReference>
<keyword evidence="3 11" id="KW-0436">Ligase</keyword>
<comment type="cofactor">
    <cofactor evidence="1">
        <name>Mg(2+)</name>
        <dbReference type="ChEBI" id="CHEBI:18420"/>
    </cofactor>
</comment>
<proteinExistence type="predicted"/>
<dbReference type="Proteomes" id="UP000034406">
    <property type="component" value="Unassembled WGS sequence"/>
</dbReference>
<accession>A0A0G0K318</accession>
<evidence type="ECO:0000256" key="4">
    <source>
        <dbReference type="ARBA" id="ARBA00022723"/>
    </source>
</evidence>
<gene>
    <name evidence="11" type="ORF">US90_C0010G0003</name>
</gene>
<keyword evidence="7" id="KW-0460">Magnesium</keyword>
<dbReference type="InterPro" id="IPR005146">
    <property type="entry name" value="B3/B4_tRNA-bd"/>
</dbReference>
<dbReference type="STRING" id="1618490.US90_C0010G0003"/>
<dbReference type="Gene3D" id="3.30.56.10">
    <property type="match status" value="2"/>
</dbReference>
<dbReference type="InterPro" id="IPR005147">
    <property type="entry name" value="tRNA_synthase_B5-dom"/>
</dbReference>
<organism evidence="11 12">
    <name type="scientific">Candidatus Shapirobacteria bacterium GW2011_GWE2_38_30</name>
    <dbReference type="NCBI Taxonomy" id="1618490"/>
    <lineage>
        <taxon>Bacteria</taxon>
        <taxon>Candidatus Shapironibacteriota</taxon>
    </lineage>
</organism>
<evidence type="ECO:0000256" key="6">
    <source>
        <dbReference type="ARBA" id="ARBA00022840"/>
    </source>
</evidence>
<evidence type="ECO:0000259" key="10">
    <source>
        <dbReference type="PROSITE" id="PS51483"/>
    </source>
</evidence>
<dbReference type="EMBL" id="LBUT01000010">
    <property type="protein sequence ID" value="KKQ69865.1"/>
    <property type="molecule type" value="Genomic_DNA"/>
</dbReference>
<evidence type="ECO:0000256" key="7">
    <source>
        <dbReference type="ARBA" id="ARBA00022842"/>
    </source>
</evidence>
<protein>
    <recommendedName>
        <fullName evidence="2">phenylalanine--tRNA ligase</fullName>
        <ecNumber evidence="2">6.1.1.20</ecNumber>
    </recommendedName>
</protein>